<gene>
    <name evidence="2" type="ORF">C1I91_09955</name>
</gene>
<dbReference type="InterPro" id="IPR023875">
    <property type="entry name" value="DNA_repair_put"/>
</dbReference>
<dbReference type="InterPro" id="IPR014746">
    <property type="entry name" value="Gln_synth/guanido_kin_cat_dom"/>
</dbReference>
<dbReference type="InterPro" id="IPR025404">
    <property type="entry name" value="DUF4130"/>
</dbReference>
<dbReference type="OrthoDB" id="5290748at2"/>
<dbReference type="RefSeq" id="WP_128212741.1">
    <property type="nucleotide sequence ID" value="NZ_CP025746.1"/>
</dbReference>
<reference evidence="2 3" key="1">
    <citation type="submission" date="2018-01" db="EMBL/GenBank/DDBJ databases">
        <title>Genome Sequencing and Assembly of Anaerobacter polyendosporus strain CT4.</title>
        <authorList>
            <person name="Tachaapaikoon C."/>
            <person name="Sutheeworapong S."/>
            <person name="Jenjaroenpun P."/>
            <person name="Wongsurawat T."/>
            <person name="Nookeaw I."/>
            <person name="Cheawchanlertfa P."/>
            <person name="Kosugi A."/>
            <person name="Cheevadhanarak S."/>
            <person name="Ratanakhanokchai K."/>
        </authorList>
    </citation>
    <scope>NUCLEOTIDE SEQUENCE [LARGE SCALE GENOMIC DNA]</scope>
    <source>
        <strain evidence="2 3">CT4</strain>
    </source>
</reference>
<dbReference type="NCBIfam" id="TIGR03915">
    <property type="entry name" value="SAM_7_link_chp"/>
    <property type="match status" value="1"/>
</dbReference>
<keyword evidence="3" id="KW-1185">Reference proteome</keyword>
<feature type="domain" description="DUF4130" evidence="1">
    <location>
        <begin position="84"/>
        <end position="244"/>
    </location>
</feature>
<evidence type="ECO:0000313" key="2">
    <source>
        <dbReference type="EMBL" id="QAA31949.1"/>
    </source>
</evidence>
<organism evidence="2 3">
    <name type="scientific">Clostridium manihotivorum</name>
    <dbReference type="NCBI Taxonomy" id="2320868"/>
    <lineage>
        <taxon>Bacteria</taxon>
        <taxon>Bacillati</taxon>
        <taxon>Bacillota</taxon>
        <taxon>Clostridia</taxon>
        <taxon>Eubacteriales</taxon>
        <taxon>Clostridiaceae</taxon>
        <taxon>Clostridium</taxon>
    </lineage>
</organism>
<dbReference type="EMBL" id="CP025746">
    <property type="protein sequence ID" value="QAA31949.1"/>
    <property type="molecule type" value="Genomic_DNA"/>
</dbReference>
<dbReference type="KEGG" id="cmah:C1I91_09955"/>
<dbReference type="SUPFAM" id="SSF55931">
    <property type="entry name" value="Glutamine synthetase/guanido kinase"/>
    <property type="match status" value="1"/>
</dbReference>
<proteinExistence type="predicted"/>
<dbReference type="Pfam" id="PF13566">
    <property type="entry name" value="DUF4130"/>
    <property type="match status" value="1"/>
</dbReference>
<evidence type="ECO:0000313" key="3">
    <source>
        <dbReference type="Proteomes" id="UP000286268"/>
    </source>
</evidence>
<evidence type="ECO:0000259" key="1">
    <source>
        <dbReference type="Pfam" id="PF13566"/>
    </source>
</evidence>
<dbReference type="Proteomes" id="UP000286268">
    <property type="component" value="Chromosome"/>
</dbReference>
<accession>A0A3R5X1F3</accession>
<dbReference type="GO" id="GO:0003824">
    <property type="term" value="F:catalytic activity"/>
    <property type="evidence" value="ECO:0007669"/>
    <property type="project" value="InterPro"/>
</dbReference>
<protein>
    <submittedName>
        <fullName evidence="2">DNA metabolism protein</fullName>
    </submittedName>
</protein>
<dbReference type="AlphaFoldDB" id="A0A3R5X1F3"/>
<name>A0A3R5X1F3_9CLOT</name>
<sequence length="246" mass="29334">MKEFIYDGTFEALLTAVFYAFSTKEASTIKRKLNYSPSLLNETVDIQFEKDKFDKVYYAIENKLSTNTLENVYHVYLSEYDNCEDIILKYLRLAFKYGVKVNLAKNNDIILLVDKYCRRVTYEAHRFTGFVRFKEIGPLSYYASIEPDHNILPILITHFTNRFSDQNFILHDIRREKAIIYNKTESLIIDLSKEDGLRIESSSNDSNFEGLWKTFYTSVNIEERRNEKLRRHYMPKRYWSHLTEVK</sequence>